<dbReference type="Pfam" id="PF07690">
    <property type="entry name" value="MFS_1"/>
    <property type="match status" value="1"/>
</dbReference>
<dbReference type="GO" id="GO:0016020">
    <property type="term" value="C:membrane"/>
    <property type="evidence" value="ECO:0007669"/>
    <property type="project" value="UniProtKB-SubCell"/>
</dbReference>
<gene>
    <name evidence="8" type="ORF">Rhopal_003527-T1</name>
</gene>
<keyword evidence="2" id="KW-0813">Transport</keyword>
<dbReference type="GO" id="GO:0022857">
    <property type="term" value="F:transmembrane transporter activity"/>
    <property type="evidence" value="ECO:0007669"/>
    <property type="project" value="InterPro"/>
</dbReference>
<feature type="transmembrane region" description="Helical" evidence="7">
    <location>
        <begin position="465"/>
        <end position="487"/>
    </location>
</feature>
<keyword evidence="9" id="KW-1185">Reference proteome</keyword>
<name>A0AAV5GDI9_9BASI</name>
<feature type="transmembrane region" description="Helical" evidence="7">
    <location>
        <begin position="534"/>
        <end position="554"/>
    </location>
</feature>
<evidence type="ECO:0000256" key="5">
    <source>
        <dbReference type="ARBA" id="ARBA00023136"/>
    </source>
</evidence>
<dbReference type="FunFam" id="1.20.1250.20:FF:000106">
    <property type="entry name" value="MFS transporter, putative"/>
    <property type="match status" value="1"/>
</dbReference>
<dbReference type="Gene3D" id="1.20.1250.20">
    <property type="entry name" value="MFS general substrate transporter like domains"/>
    <property type="match status" value="1"/>
</dbReference>
<feature type="transmembrane region" description="Helical" evidence="7">
    <location>
        <begin position="231"/>
        <end position="250"/>
    </location>
</feature>
<keyword evidence="3 7" id="KW-0812">Transmembrane</keyword>
<evidence type="ECO:0000313" key="8">
    <source>
        <dbReference type="EMBL" id="GJN90516.1"/>
    </source>
</evidence>
<reference evidence="8 9" key="1">
    <citation type="submission" date="2021-12" db="EMBL/GenBank/DDBJ databases">
        <title>High titer production of polyol ester of fatty acids by Rhodotorula paludigena BS15 towards product separation-free biomass refinery.</title>
        <authorList>
            <person name="Mano J."/>
            <person name="Ono H."/>
            <person name="Tanaka T."/>
            <person name="Naito K."/>
            <person name="Sushida H."/>
            <person name="Ike M."/>
            <person name="Tokuyasu K."/>
            <person name="Kitaoka M."/>
        </authorList>
    </citation>
    <scope>NUCLEOTIDE SEQUENCE [LARGE SCALE GENOMIC DNA]</scope>
    <source>
        <strain evidence="8 9">BS15</strain>
    </source>
</reference>
<feature type="transmembrane region" description="Helical" evidence="7">
    <location>
        <begin position="131"/>
        <end position="150"/>
    </location>
</feature>
<dbReference type="PANTHER" id="PTHR43791:SF65">
    <property type="entry name" value="MAJOR FACILITATOR SUPERFAMILY (MFS) PROFILE DOMAIN-CONTAINING PROTEIN-RELATED"/>
    <property type="match status" value="1"/>
</dbReference>
<dbReference type="InterPro" id="IPR036259">
    <property type="entry name" value="MFS_trans_sf"/>
</dbReference>
<dbReference type="SUPFAM" id="SSF103473">
    <property type="entry name" value="MFS general substrate transporter"/>
    <property type="match status" value="1"/>
</dbReference>
<feature type="transmembrane region" description="Helical" evidence="7">
    <location>
        <begin position="294"/>
        <end position="316"/>
    </location>
</feature>
<evidence type="ECO:0008006" key="10">
    <source>
        <dbReference type="Google" id="ProtNLM"/>
    </source>
</evidence>
<keyword evidence="5 7" id="KW-0472">Membrane</keyword>
<evidence type="ECO:0000256" key="3">
    <source>
        <dbReference type="ARBA" id="ARBA00022692"/>
    </source>
</evidence>
<evidence type="ECO:0000256" key="7">
    <source>
        <dbReference type="SAM" id="Phobius"/>
    </source>
</evidence>
<comment type="caution">
    <text evidence="8">The sequence shown here is derived from an EMBL/GenBank/DDBJ whole genome shotgun (WGS) entry which is preliminary data.</text>
</comment>
<keyword evidence="4 7" id="KW-1133">Transmembrane helix</keyword>
<feature type="transmembrane region" description="Helical" evidence="7">
    <location>
        <begin position="376"/>
        <end position="396"/>
    </location>
</feature>
<proteinExistence type="predicted"/>
<evidence type="ECO:0000256" key="6">
    <source>
        <dbReference type="SAM" id="MobiDB-lite"/>
    </source>
</evidence>
<feature type="compositionally biased region" description="Basic and acidic residues" evidence="6">
    <location>
        <begin position="31"/>
        <end position="43"/>
    </location>
</feature>
<evidence type="ECO:0000256" key="4">
    <source>
        <dbReference type="ARBA" id="ARBA00022989"/>
    </source>
</evidence>
<dbReference type="PANTHER" id="PTHR43791">
    <property type="entry name" value="PERMEASE-RELATED"/>
    <property type="match status" value="1"/>
</dbReference>
<evidence type="ECO:0000256" key="1">
    <source>
        <dbReference type="ARBA" id="ARBA00004141"/>
    </source>
</evidence>
<accession>A0AAV5GDI9</accession>
<protein>
    <recommendedName>
        <fullName evidence="10">Major facilitator superfamily (MFS) profile domain-containing protein</fullName>
    </recommendedName>
</protein>
<evidence type="ECO:0000313" key="9">
    <source>
        <dbReference type="Proteomes" id="UP001342314"/>
    </source>
</evidence>
<comment type="subcellular location">
    <subcellularLocation>
        <location evidence="1">Membrane</location>
        <topology evidence="1">Multi-pass membrane protein</topology>
    </subcellularLocation>
</comment>
<organism evidence="8 9">
    <name type="scientific">Rhodotorula paludigena</name>
    <dbReference type="NCBI Taxonomy" id="86838"/>
    <lineage>
        <taxon>Eukaryota</taxon>
        <taxon>Fungi</taxon>
        <taxon>Dikarya</taxon>
        <taxon>Basidiomycota</taxon>
        <taxon>Pucciniomycotina</taxon>
        <taxon>Microbotryomycetes</taxon>
        <taxon>Sporidiobolales</taxon>
        <taxon>Sporidiobolaceae</taxon>
        <taxon>Rhodotorula</taxon>
    </lineage>
</organism>
<dbReference type="InterPro" id="IPR011701">
    <property type="entry name" value="MFS"/>
</dbReference>
<feature type="transmembrane region" description="Helical" evidence="7">
    <location>
        <begin position="408"/>
        <end position="428"/>
    </location>
</feature>
<feature type="transmembrane region" description="Helical" evidence="7">
    <location>
        <begin position="499"/>
        <end position="522"/>
    </location>
</feature>
<feature type="transmembrane region" description="Helical" evidence="7">
    <location>
        <begin position="262"/>
        <end position="282"/>
    </location>
</feature>
<dbReference type="Proteomes" id="UP001342314">
    <property type="component" value="Unassembled WGS sequence"/>
</dbReference>
<feature type="transmembrane region" description="Helical" evidence="7">
    <location>
        <begin position="201"/>
        <end position="219"/>
    </location>
</feature>
<feature type="region of interest" description="Disordered" evidence="6">
    <location>
        <begin position="1"/>
        <end position="59"/>
    </location>
</feature>
<dbReference type="AlphaFoldDB" id="A0AAV5GDI9"/>
<evidence type="ECO:0000256" key="2">
    <source>
        <dbReference type="ARBA" id="ARBA00022448"/>
    </source>
</evidence>
<dbReference type="EMBL" id="BQKY01000007">
    <property type="protein sequence ID" value="GJN90516.1"/>
    <property type="molecule type" value="Genomic_DNA"/>
</dbReference>
<sequence>MAPPTVADVDVLPAQPPLHSHHSSGSTTSSSEKRRDSDFDKSETSSIATSRAPLAPASEEGYTPGAALLHHLHIRRRKAHLELDAVATQESVFDGPLADHYKPAPEWENIEHFDPSLRWTHREERSVRRKIDFKILAFIMLMFLALNIHRTNLANATADNLLKDLGVTQADYNLAVTLGRVGFLLAEVPSQIIGKFLGVDIWLPICAVGYSVLGMAQFAMKGRVSFLCLRFFIAVFQGGFIPDAVLYLSYFYTRNELPVRLAVFWSVNATSSLLTAFLAVGLLKMRGVLGHAGWQWMFLIEGLVTLLIAVLSFFVLPAGPSQTKTKLRPEGFFSDKEVKIIVNKIVRDDPAKAQMHNREPLTFKTIWAALKDYDMYPMYLIGLSFGIGSYPISSYFQLSMRDLGFSTVMANLLAVPHTFLTILNLCAVTCLSEIINNRTWLASLQNVWMLPFYIALVALPHPSPWTYFALATLLLGYPYAHAIQVAWTSRNSGSVRTRAISAAVYNMFVQLSGVIGANLYQANDRPRYVKANSGIIAVIAFNLIVVYPGTFFYYRARNAWKEKRWSAMSTEERATYLTTTKDEGCRRLDFRFAY</sequence>